<dbReference type="InterPro" id="IPR036390">
    <property type="entry name" value="WH_DNA-bd_sf"/>
</dbReference>
<sequence length="235" mass="26211">MEAKRAQNDGIGWLMIIRAADCIFESLIETIMVGELAAGEPLVEKSLAEKFGVSRTPVREALHRLAQAGLAERGSRRAYFVREMAPEDLSELFEATGEIESALAALAAKRMSEIERRQLMLIVDSGDACDDPTTYSDINRQFHEAIKSGARNSTLASTLDELSMRTFAWRAANFREDSRRLASSRSEHRQIADAILNLDVEMTRRLVCSHVASSYLVSSDILARRKRELPVKPNA</sequence>
<accession>A0A7V1BF70</accession>
<dbReference type="Pfam" id="PF00392">
    <property type="entry name" value="GntR"/>
    <property type="match status" value="1"/>
</dbReference>
<dbReference type="GO" id="GO:0003700">
    <property type="term" value="F:DNA-binding transcription factor activity"/>
    <property type="evidence" value="ECO:0007669"/>
    <property type="project" value="InterPro"/>
</dbReference>
<reference evidence="4" key="1">
    <citation type="journal article" date="2020" name="mSystems">
        <title>Genome- and Community-Level Interaction Insights into Carbon Utilization and Element Cycling Functions of Hydrothermarchaeota in Hydrothermal Sediment.</title>
        <authorList>
            <person name="Zhou Z."/>
            <person name="Liu Y."/>
            <person name="Xu W."/>
            <person name="Pan J."/>
            <person name="Luo Z.H."/>
            <person name="Li M."/>
        </authorList>
    </citation>
    <scope>NUCLEOTIDE SEQUENCE [LARGE SCALE GENOMIC DNA]</scope>
    <source>
        <strain evidence="4">HyVt-323</strain>
    </source>
</reference>
<dbReference type="Gene3D" id="1.20.120.530">
    <property type="entry name" value="GntR ligand-binding domain-like"/>
    <property type="match status" value="1"/>
</dbReference>
<dbReference type="InterPro" id="IPR036388">
    <property type="entry name" value="WH-like_DNA-bd_sf"/>
</dbReference>
<keyword evidence="1" id="KW-0805">Transcription regulation</keyword>
<comment type="caution">
    <text evidence="4">The sequence shown here is derived from an EMBL/GenBank/DDBJ whole genome shotgun (WGS) entry which is preliminary data.</text>
</comment>
<evidence type="ECO:0000313" key="4">
    <source>
        <dbReference type="EMBL" id="HDZ51733.1"/>
    </source>
</evidence>
<evidence type="ECO:0000256" key="2">
    <source>
        <dbReference type="ARBA" id="ARBA00023125"/>
    </source>
</evidence>
<dbReference type="EMBL" id="DRFN01000019">
    <property type="protein sequence ID" value="HDZ51733.1"/>
    <property type="molecule type" value="Genomic_DNA"/>
</dbReference>
<dbReference type="AlphaFoldDB" id="A0A7V1BF70"/>
<dbReference type="Pfam" id="PF07729">
    <property type="entry name" value="FCD"/>
    <property type="match status" value="1"/>
</dbReference>
<name>A0A7V1BF70_9RHOB</name>
<dbReference type="PANTHER" id="PTHR43537">
    <property type="entry name" value="TRANSCRIPTIONAL REGULATOR, GNTR FAMILY"/>
    <property type="match status" value="1"/>
</dbReference>
<protein>
    <submittedName>
        <fullName evidence="4">GntR family transcriptional regulator</fullName>
    </submittedName>
</protein>
<dbReference type="PANTHER" id="PTHR43537:SF49">
    <property type="entry name" value="TRANSCRIPTIONAL REGULATORY PROTEIN"/>
    <property type="match status" value="1"/>
</dbReference>
<dbReference type="SUPFAM" id="SSF48008">
    <property type="entry name" value="GntR ligand-binding domain-like"/>
    <property type="match status" value="1"/>
</dbReference>
<dbReference type="SUPFAM" id="SSF46785">
    <property type="entry name" value="Winged helix' DNA-binding domain"/>
    <property type="match status" value="1"/>
</dbReference>
<gene>
    <name evidence="4" type="ORF">ENH63_08200</name>
</gene>
<dbReference type="InterPro" id="IPR000524">
    <property type="entry name" value="Tscrpt_reg_HTH_GntR"/>
</dbReference>
<dbReference type="Proteomes" id="UP000885704">
    <property type="component" value="Unassembled WGS sequence"/>
</dbReference>
<dbReference type="GO" id="GO:0003677">
    <property type="term" value="F:DNA binding"/>
    <property type="evidence" value="ECO:0007669"/>
    <property type="project" value="UniProtKB-KW"/>
</dbReference>
<dbReference type="Gene3D" id="1.10.10.10">
    <property type="entry name" value="Winged helix-like DNA-binding domain superfamily/Winged helix DNA-binding domain"/>
    <property type="match status" value="1"/>
</dbReference>
<evidence type="ECO:0000256" key="1">
    <source>
        <dbReference type="ARBA" id="ARBA00023015"/>
    </source>
</evidence>
<dbReference type="CDD" id="cd07377">
    <property type="entry name" value="WHTH_GntR"/>
    <property type="match status" value="1"/>
</dbReference>
<evidence type="ECO:0000256" key="3">
    <source>
        <dbReference type="ARBA" id="ARBA00023163"/>
    </source>
</evidence>
<dbReference type="SMART" id="SM00345">
    <property type="entry name" value="HTH_GNTR"/>
    <property type="match status" value="1"/>
</dbReference>
<proteinExistence type="predicted"/>
<dbReference type="InterPro" id="IPR008920">
    <property type="entry name" value="TF_FadR/GntR_C"/>
</dbReference>
<dbReference type="PROSITE" id="PS50949">
    <property type="entry name" value="HTH_GNTR"/>
    <property type="match status" value="1"/>
</dbReference>
<dbReference type="PRINTS" id="PR00035">
    <property type="entry name" value="HTHGNTR"/>
</dbReference>
<dbReference type="SMART" id="SM00895">
    <property type="entry name" value="FCD"/>
    <property type="match status" value="1"/>
</dbReference>
<dbReference type="RefSeq" id="WP_273053406.1">
    <property type="nucleotide sequence ID" value="NZ_DRFN01000019.1"/>
</dbReference>
<dbReference type="InterPro" id="IPR011711">
    <property type="entry name" value="GntR_C"/>
</dbReference>
<keyword evidence="3" id="KW-0804">Transcription</keyword>
<keyword evidence="2" id="KW-0238">DNA-binding</keyword>
<organism evidence="4">
    <name type="scientific">Sulfitobacter litoralis</name>
    <dbReference type="NCBI Taxonomy" id="335975"/>
    <lineage>
        <taxon>Bacteria</taxon>
        <taxon>Pseudomonadati</taxon>
        <taxon>Pseudomonadota</taxon>
        <taxon>Alphaproteobacteria</taxon>
        <taxon>Rhodobacterales</taxon>
        <taxon>Roseobacteraceae</taxon>
        <taxon>Sulfitobacter</taxon>
    </lineage>
</organism>